<sequence length="376" mass="41674">MLKKLAKFERVKKGDKTMKAIILCAGKGTRLRPLTYTTAKHLIPVANKPVILYTIEKIKSVGIKQIGIIVSPENKADFEENLGDGSKYGVEITYILQPEPKGLAHAVLMAKDFLGDEDFMMYLGDNLIMDDIRPFVDEFEQRKNISALIMLSPVNDPTRFGIAVMEGNRIVKTVEKPKEPPSNLAIIGLYLFRKDIFEGIANIKPSWRGELEITDAIDWLIQNKGNVEGHIIYGWWKDTGKPEDLLEANHKILDDIIEEFKIKGTVEASSVIQGRVSIGEGTEVVNSVIRGPVIIGENCTISNAYIGPYTSIGNGVLIENCEIENSIVMDEVRISNFSPRIDSSLIGKKVEIVENDGKPKGVQIIVGDLGKVIVSR</sequence>
<feature type="domain" description="Nucleotidyl transferase" evidence="1">
    <location>
        <begin position="19"/>
        <end position="254"/>
    </location>
</feature>
<dbReference type="AlphaFoldDB" id="A7HN10"/>
<reference evidence="3 4" key="2">
    <citation type="journal article" date="2009" name="Proc. Natl. Acad. Sci. U.S.A.">
        <title>On the chimeric nature, thermophilic origin, and phylogenetic placement of the Thermotogales.</title>
        <authorList>
            <person name="Zhaxybayeva O."/>
            <person name="Swithers K.S."/>
            <person name="Lapierre P."/>
            <person name="Fournier G.P."/>
            <person name="Bickhart D.M."/>
            <person name="DeBoy R.T."/>
            <person name="Nelson K.E."/>
            <person name="Nesbo C.L."/>
            <person name="Doolittle W.F."/>
            <person name="Gogarten J.P."/>
            <person name="Noll K.M."/>
        </authorList>
    </citation>
    <scope>NUCLEOTIDE SEQUENCE [LARGE SCALE GENOMIC DNA]</scope>
    <source>
        <strain evidence="4">ATCC 35602 / DSM 5306 / Rt17-B1</strain>
    </source>
</reference>
<evidence type="ECO:0000259" key="1">
    <source>
        <dbReference type="Pfam" id="PF00483"/>
    </source>
</evidence>
<dbReference type="InterPro" id="IPR005835">
    <property type="entry name" value="NTP_transferase_dom"/>
</dbReference>
<dbReference type="NCBIfam" id="TIGR01208">
    <property type="entry name" value="rmlA_long"/>
    <property type="match status" value="1"/>
</dbReference>
<name>A7HN10_FERNB</name>
<dbReference type="Gene3D" id="2.160.10.10">
    <property type="entry name" value="Hexapeptide repeat proteins"/>
    <property type="match status" value="1"/>
</dbReference>
<dbReference type="InterPro" id="IPR056729">
    <property type="entry name" value="GMPPB_C"/>
</dbReference>
<dbReference type="Proteomes" id="UP000002415">
    <property type="component" value="Chromosome"/>
</dbReference>
<evidence type="ECO:0000313" key="3">
    <source>
        <dbReference type="EMBL" id="ABS61293.1"/>
    </source>
</evidence>
<dbReference type="STRING" id="381764.Fnod_1450"/>
<dbReference type="Pfam" id="PF00483">
    <property type="entry name" value="NTP_transferase"/>
    <property type="match status" value="1"/>
</dbReference>
<dbReference type="KEGG" id="fno:Fnod_1450"/>
<evidence type="ECO:0000313" key="4">
    <source>
        <dbReference type="Proteomes" id="UP000002415"/>
    </source>
</evidence>
<accession>A7HN10</accession>
<dbReference type="SUPFAM" id="SSF53448">
    <property type="entry name" value="Nucleotide-diphospho-sugar transferases"/>
    <property type="match status" value="1"/>
</dbReference>
<dbReference type="InterPro" id="IPR029044">
    <property type="entry name" value="Nucleotide-diphossugar_trans"/>
</dbReference>
<dbReference type="eggNOG" id="COG0663">
    <property type="taxonomic scope" value="Bacteria"/>
</dbReference>
<dbReference type="GO" id="GO:0016740">
    <property type="term" value="F:transferase activity"/>
    <property type="evidence" value="ECO:0007669"/>
    <property type="project" value="UniProtKB-KW"/>
</dbReference>
<reference evidence="3 4" key="1">
    <citation type="submission" date="2007-07" db="EMBL/GenBank/DDBJ databases">
        <title>Complete sequence of Fervidobacterium nodosum Rt17-B1.</title>
        <authorList>
            <consortium name="US DOE Joint Genome Institute"/>
            <person name="Copeland A."/>
            <person name="Lucas S."/>
            <person name="Lapidus A."/>
            <person name="Barry K."/>
            <person name="Glavina del Rio T."/>
            <person name="Dalin E."/>
            <person name="Tice H."/>
            <person name="Pitluck S."/>
            <person name="Saunders E."/>
            <person name="Brettin T."/>
            <person name="Bruce D."/>
            <person name="Detter J.C."/>
            <person name="Han C."/>
            <person name="Schmutz J."/>
            <person name="Larimer F."/>
            <person name="Land M."/>
            <person name="Hauser L."/>
            <person name="Kyrpides N."/>
            <person name="Mikhailova N."/>
            <person name="Nelson K."/>
            <person name="Gogarten J.P."/>
            <person name="Noll K."/>
            <person name="Richardson P."/>
        </authorList>
    </citation>
    <scope>NUCLEOTIDE SEQUENCE [LARGE SCALE GENOMIC DNA]</scope>
    <source>
        <strain evidence="4">ATCC 35602 / DSM 5306 / Rt17-B1</strain>
    </source>
</reference>
<dbReference type="Pfam" id="PF25087">
    <property type="entry name" value="GMPPB_C"/>
    <property type="match status" value="1"/>
</dbReference>
<feature type="domain" description="Mannose-1-phosphate guanyltransferase C-terminal" evidence="2">
    <location>
        <begin position="289"/>
        <end position="352"/>
    </location>
</feature>
<gene>
    <name evidence="3" type="ordered locus">Fnod_1450</name>
</gene>
<organism evidence="3 4">
    <name type="scientific">Fervidobacterium nodosum (strain ATCC 35602 / DSM 5306 / Rt17-B1)</name>
    <dbReference type="NCBI Taxonomy" id="381764"/>
    <lineage>
        <taxon>Bacteria</taxon>
        <taxon>Thermotogati</taxon>
        <taxon>Thermotogota</taxon>
        <taxon>Thermotogae</taxon>
        <taxon>Thermotogales</taxon>
        <taxon>Fervidobacteriaceae</taxon>
        <taxon>Fervidobacterium</taxon>
    </lineage>
</organism>
<dbReference type="CDD" id="cd04189">
    <property type="entry name" value="G1P_TT_long"/>
    <property type="match status" value="1"/>
</dbReference>
<evidence type="ECO:0000259" key="2">
    <source>
        <dbReference type="Pfam" id="PF25087"/>
    </source>
</evidence>
<dbReference type="InterPro" id="IPR005908">
    <property type="entry name" value="G1P_thy_trans_l"/>
</dbReference>
<keyword evidence="4" id="KW-1185">Reference proteome</keyword>
<dbReference type="PANTHER" id="PTHR42883:SF2">
    <property type="entry name" value="THYMIDYLYLTRANSFERASE"/>
    <property type="match status" value="1"/>
</dbReference>
<proteinExistence type="predicted"/>
<dbReference type="eggNOG" id="COG1209">
    <property type="taxonomic scope" value="Bacteria"/>
</dbReference>
<keyword evidence="3" id="KW-0808">Transferase</keyword>
<dbReference type="HOGENOM" id="CLU_029499_0_1_0"/>
<dbReference type="EMBL" id="CP000771">
    <property type="protein sequence ID" value="ABS61293.1"/>
    <property type="molecule type" value="Genomic_DNA"/>
</dbReference>
<dbReference type="PANTHER" id="PTHR42883">
    <property type="entry name" value="GLUCOSE-1-PHOSPHATE THYMIDYLTRANSFERASE"/>
    <property type="match status" value="1"/>
</dbReference>
<dbReference type="Gene3D" id="3.90.550.10">
    <property type="entry name" value="Spore Coat Polysaccharide Biosynthesis Protein SpsA, Chain A"/>
    <property type="match status" value="1"/>
</dbReference>
<protein>
    <submittedName>
        <fullName evidence="3">Glucose-1-phosphate thymidyltransferase</fullName>
    </submittedName>
</protein>